<organism evidence="3 4">
    <name type="scientific">Dreissena polymorpha</name>
    <name type="common">Zebra mussel</name>
    <name type="synonym">Mytilus polymorpha</name>
    <dbReference type="NCBI Taxonomy" id="45954"/>
    <lineage>
        <taxon>Eukaryota</taxon>
        <taxon>Metazoa</taxon>
        <taxon>Spiralia</taxon>
        <taxon>Lophotrochozoa</taxon>
        <taxon>Mollusca</taxon>
        <taxon>Bivalvia</taxon>
        <taxon>Autobranchia</taxon>
        <taxon>Heteroconchia</taxon>
        <taxon>Euheterodonta</taxon>
        <taxon>Imparidentia</taxon>
        <taxon>Neoheterodontei</taxon>
        <taxon>Myida</taxon>
        <taxon>Dreissenoidea</taxon>
        <taxon>Dreissenidae</taxon>
        <taxon>Dreissena</taxon>
    </lineage>
</organism>
<protein>
    <submittedName>
        <fullName evidence="3">Uncharacterized protein</fullName>
    </submittedName>
</protein>
<name>A0A9D4CZC7_DREPO</name>
<feature type="coiled-coil region" evidence="1">
    <location>
        <begin position="27"/>
        <end position="61"/>
    </location>
</feature>
<feature type="signal peptide" evidence="2">
    <location>
        <begin position="1"/>
        <end position="18"/>
    </location>
</feature>
<evidence type="ECO:0000256" key="1">
    <source>
        <dbReference type="SAM" id="Coils"/>
    </source>
</evidence>
<evidence type="ECO:0000256" key="2">
    <source>
        <dbReference type="SAM" id="SignalP"/>
    </source>
</evidence>
<proteinExistence type="predicted"/>
<sequence length="90" mass="10209">MMLVLVFICLTICQVARGNGVSALAYSSLMVDKMTRMENKLADLENNLKETRVKMETMVQNVNGILDRRTGELDLIKGTYSFFLLYALIK</sequence>
<dbReference type="Proteomes" id="UP000828390">
    <property type="component" value="Unassembled WGS sequence"/>
</dbReference>
<dbReference type="EMBL" id="JAIWYP010000011">
    <property type="protein sequence ID" value="KAH3735140.1"/>
    <property type="molecule type" value="Genomic_DNA"/>
</dbReference>
<evidence type="ECO:0000313" key="4">
    <source>
        <dbReference type="Proteomes" id="UP000828390"/>
    </source>
</evidence>
<keyword evidence="1" id="KW-0175">Coiled coil</keyword>
<comment type="caution">
    <text evidence="3">The sequence shown here is derived from an EMBL/GenBank/DDBJ whole genome shotgun (WGS) entry which is preliminary data.</text>
</comment>
<reference evidence="3" key="1">
    <citation type="journal article" date="2019" name="bioRxiv">
        <title>The Genome of the Zebra Mussel, Dreissena polymorpha: A Resource for Invasive Species Research.</title>
        <authorList>
            <person name="McCartney M.A."/>
            <person name="Auch B."/>
            <person name="Kono T."/>
            <person name="Mallez S."/>
            <person name="Zhang Y."/>
            <person name="Obille A."/>
            <person name="Becker A."/>
            <person name="Abrahante J.E."/>
            <person name="Garbe J."/>
            <person name="Badalamenti J.P."/>
            <person name="Herman A."/>
            <person name="Mangelson H."/>
            <person name="Liachko I."/>
            <person name="Sullivan S."/>
            <person name="Sone E.D."/>
            <person name="Koren S."/>
            <person name="Silverstein K.A.T."/>
            <person name="Beckman K.B."/>
            <person name="Gohl D.M."/>
        </authorList>
    </citation>
    <scope>NUCLEOTIDE SEQUENCE</scope>
    <source>
        <strain evidence="3">Duluth1</strain>
        <tissue evidence="3">Whole animal</tissue>
    </source>
</reference>
<feature type="chain" id="PRO_5038417519" evidence="2">
    <location>
        <begin position="19"/>
        <end position="90"/>
    </location>
</feature>
<evidence type="ECO:0000313" key="3">
    <source>
        <dbReference type="EMBL" id="KAH3735140.1"/>
    </source>
</evidence>
<accession>A0A9D4CZC7</accession>
<keyword evidence="2" id="KW-0732">Signal</keyword>
<reference evidence="3" key="2">
    <citation type="submission" date="2020-11" db="EMBL/GenBank/DDBJ databases">
        <authorList>
            <person name="McCartney M.A."/>
            <person name="Auch B."/>
            <person name="Kono T."/>
            <person name="Mallez S."/>
            <person name="Becker A."/>
            <person name="Gohl D.M."/>
            <person name="Silverstein K.A.T."/>
            <person name="Koren S."/>
            <person name="Bechman K.B."/>
            <person name="Herman A."/>
            <person name="Abrahante J.E."/>
            <person name="Garbe J."/>
        </authorList>
    </citation>
    <scope>NUCLEOTIDE SEQUENCE</scope>
    <source>
        <strain evidence="3">Duluth1</strain>
        <tissue evidence="3">Whole animal</tissue>
    </source>
</reference>
<dbReference type="AlphaFoldDB" id="A0A9D4CZC7"/>
<gene>
    <name evidence="3" type="ORF">DPMN_041601</name>
</gene>
<keyword evidence="4" id="KW-1185">Reference proteome</keyword>